<protein>
    <recommendedName>
        <fullName evidence="2">Thiamine-monophosphate kinase</fullName>
        <shortName evidence="2">TMP kinase</shortName>
        <shortName evidence="2">Thiamine-phosphate kinase</shortName>
        <ecNumber evidence="2">2.7.4.16</ecNumber>
    </recommendedName>
</protein>
<dbReference type="OrthoDB" id="9802811at2"/>
<keyword evidence="6" id="KW-1185">Reference proteome</keyword>
<feature type="binding site" evidence="2">
    <location>
        <position position="205"/>
    </location>
    <ligand>
        <name>Mg(2+)</name>
        <dbReference type="ChEBI" id="CHEBI:18420"/>
        <label>3</label>
    </ligand>
</feature>
<feature type="binding site" evidence="2">
    <location>
        <position position="145"/>
    </location>
    <ligand>
        <name>ATP</name>
        <dbReference type="ChEBI" id="CHEBI:30616"/>
    </ligand>
</feature>
<feature type="binding site" evidence="2">
    <location>
        <position position="208"/>
    </location>
    <ligand>
        <name>Mg(2+)</name>
        <dbReference type="ChEBI" id="CHEBI:18420"/>
        <label>5</label>
    </ligand>
</feature>
<feature type="binding site" evidence="2">
    <location>
        <position position="42"/>
    </location>
    <ligand>
        <name>Mg(2+)</name>
        <dbReference type="ChEBI" id="CHEBI:18420"/>
        <label>4</label>
    </ligand>
</feature>
<comment type="similarity">
    <text evidence="2">Belongs to the thiamine-monophosphate kinase family.</text>
</comment>
<feature type="domain" description="PurM-like C-terminal" evidence="4">
    <location>
        <begin position="149"/>
        <end position="257"/>
    </location>
</feature>
<gene>
    <name evidence="2 5" type="primary">thiL</name>
    <name evidence="5" type="ORF">GCM10010989_24570</name>
</gene>
<dbReference type="Pfam" id="PF00586">
    <property type="entry name" value="AIRS"/>
    <property type="match status" value="1"/>
</dbReference>
<dbReference type="RefSeq" id="WP_066764018.1">
    <property type="nucleotide sequence ID" value="NZ_BMIO01000007.1"/>
</dbReference>
<feature type="binding site" evidence="2">
    <location>
        <position position="250"/>
    </location>
    <ligand>
        <name>substrate</name>
    </ligand>
</feature>
<dbReference type="EMBL" id="BMIO01000007">
    <property type="protein sequence ID" value="GGD49395.1"/>
    <property type="molecule type" value="Genomic_DNA"/>
</dbReference>
<evidence type="ECO:0000259" key="3">
    <source>
        <dbReference type="Pfam" id="PF00586"/>
    </source>
</evidence>
<keyword evidence="1 2" id="KW-0784">Thiamine biosynthesis</keyword>
<dbReference type="GO" id="GO:0000287">
    <property type="term" value="F:magnesium ion binding"/>
    <property type="evidence" value="ECO:0007669"/>
    <property type="project" value="UniProtKB-UniRule"/>
</dbReference>
<keyword evidence="2" id="KW-0479">Metal-binding</keyword>
<keyword evidence="2" id="KW-0067">ATP-binding</keyword>
<dbReference type="InterPro" id="IPR016188">
    <property type="entry name" value="PurM-like_N"/>
</dbReference>
<keyword evidence="2" id="KW-0808">Transferase</keyword>
<feature type="binding site" evidence="2">
    <location>
        <position position="44"/>
    </location>
    <ligand>
        <name>Mg(2+)</name>
        <dbReference type="ChEBI" id="CHEBI:18420"/>
        <label>1</label>
    </ligand>
</feature>
<comment type="function">
    <text evidence="2">Catalyzes the ATP-dependent phosphorylation of thiamine-monophosphate (TMP) to form thiamine-pyrophosphate (TPP), the active form of vitamin B1.</text>
</comment>
<dbReference type="GO" id="GO:0005524">
    <property type="term" value="F:ATP binding"/>
    <property type="evidence" value="ECO:0007669"/>
    <property type="project" value="UniProtKB-UniRule"/>
</dbReference>
<comment type="catalytic activity">
    <reaction evidence="2">
        <text>thiamine phosphate + ATP = thiamine diphosphate + ADP</text>
        <dbReference type="Rhea" id="RHEA:15913"/>
        <dbReference type="ChEBI" id="CHEBI:30616"/>
        <dbReference type="ChEBI" id="CHEBI:37575"/>
        <dbReference type="ChEBI" id="CHEBI:58937"/>
        <dbReference type="ChEBI" id="CHEBI:456216"/>
        <dbReference type="EC" id="2.7.4.16"/>
    </reaction>
</comment>
<keyword evidence="2" id="KW-0460">Magnesium</keyword>
<dbReference type="SUPFAM" id="SSF56042">
    <property type="entry name" value="PurM C-terminal domain-like"/>
    <property type="match status" value="1"/>
</dbReference>
<dbReference type="Gene3D" id="3.90.650.10">
    <property type="entry name" value="PurM-like C-terminal domain"/>
    <property type="match status" value="1"/>
</dbReference>
<feature type="binding site" evidence="2">
    <location>
        <position position="297"/>
    </location>
    <ligand>
        <name>substrate</name>
    </ligand>
</feature>
<name>A0A916YKU7_9SPHN</name>
<dbReference type="GO" id="GO:0009229">
    <property type="term" value="P:thiamine diphosphate biosynthetic process"/>
    <property type="evidence" value="ECO:0007669"/>
    <property type="project" value="UniProtKB-UniRule"/>
</dbReference>
<evidence type="ECO:0000313" key="6">
    <source>
        <dbReference type="Proteomes" id="UP000598997"/>
    </source>
</evidence>
<dbReference type="HAMAP" id="MF_02128">
    <property type="entry name" value="TMP_kinase"/>
    <property type="match status" value="1"/>
</dbReference>
<dbReference type="NCBIfam" id="TIGR01379">
    <property type="entry name" value="thiL"/>
    <property type="match status" value="1"/>
</dbReference>
<keyword evidence="2" id="KW-0547">Nucleotide-binding</keyword>
<dbReference type="GO" id="GO:0009030">
    <property type="term" value="F:thiamine-phosphate kinase activity"/>
    <property type="evidence" value="ECO:0007669"/>
    <property type="project" value="UniProtKB-UniRule"/>
</dbReference>
<dbReference type="InterPro" id="IPR006283">
    <property type="entry name" value="ThiL-like"/>
</dbReference>
<dbReference type="Gene3D" id="3.30.1330.10">
    <property type="entry name" value="PurM-like, N-terminal domain"/>
    <property type="match status" value="1"/>
</dbReference>
<reference evidence="5 6" key="1">
    <citation type="journal article" date="2014" name="Int. J. Syst. Evol. Microbiol.">
        <title>Complete genome sequence of Corynebacterium casei LMG S-19264T (=DSM 44701T), isolated from a smear-ripened cheese.</title>
        <authorList>
            <consortium name="US DOE Joint Genome Institute (JGI-PGF)"/>
            <person name="Walter F."/>
            <person name="Albersmeier A."/>
            <person name="Kalinowski J."/>
            <person name="Ruckert C."/>
        </authorList>
    </citation>
    <scope>NUCLEOTIDE SEQUENCE [LARGE SCALE GENOMIC DNA]</scope>
    <source>
        <strain evidence="5 6">CGMCC 1.15358</strain>
    </source>
</reference>
<feature type="binding site" evidence="2">
    <location>
        <position position="28"/>
    </location>
    <ligand>
        <name>Mg(2+)</name>
        <dbReference type="ChEBI" id="CHEBI:18420"/>
        <label>4</label>
    </ligand>
</feature>
<feature type="binding site" evidence="2">
    <location>
        <position position="44"/>
    </location>
    <ligand>
        <name>Mg(2+)</name>
        <dbReference type="ChEBI" id="CHEBI:18420"/>
        <label>2</label>
    </ligand>
</feature>
<comment type="caution">
    <text evidence="5">The sequence shown here is derived from an EMBL/GenBank/DDBJ whole genome shotgun (WGS) entry which is preliminary data.</text>
</comment>
<comment type="miscellaneous">
    <text evidence="2">Reaction mechanism of ThiL seems to utilize a direct, inline transfer of the gamma-phosphate of ATP to TMP rather than a phosphorylated enzyme intermediate.</text>
</comment>
<feature type="binding site" evidence="2">
    <location>
        <position position="51"/>
    </location>
    <ligand>
        <name>substrate</name>
    </ligand>
</feature>
<dbReference type="PANTHER" id="PTHR30270">
    <property type="entry name" value="THIAMINE-MONOPHOSPHATE KINASE"/>
    <property type="match status" value="1"/>
</dbReference>
<dbReference type="InterPro" id="IPR036921">
    <property type="entry name" value="PurM-like_N_sf"/>
</dbReference>
<feature type="binding site" evidence="2">
    <location>
        <position position="72"/>
    </location>
    <ligand>
        <name>Mg(2+)</name>
        <dbReference type="ChEBI" id="CHEBI:18420"/>
        <label>3</label>
    </ligand>
</feature>
<comment type="pathway">
    <text evidence="2">Cofactor biosynthesis; thiamine diphosphate biosynthesis; thiamine diphosphate from thiamine phosphate: step 1/1.</text>
</comment>
<evidence type="ECO:0000256" key="1">
    <source>
        <dbReference type="ARBA" id="ARBA00022977"/>
    </source>
</evidence>
<dbReference type="Proteomes" id="UP000598997">
    <property type="component" value="Unassembled WGS sequence"/>
</dbReference>
<evidence type="ECO:0000256" key="2">
    <source>
        <dbReference type="HAMAP-Rule" id="MF_02128"/>
    </source>
</evidence>
<feature type="binding site" evidence="2">
    <location>
        <position position="72"/>
    </location>
    <ligand>
        <name>Mg(2+)</name>
        <dbReference type="ChEBI" id="CHEBI:18420"/>
        <label>2</label>
    </ligand>
</feature>
<dbReference type="InterPro" id="IPR010918">
    <property type="entry name" value="PurM-like_C_dom"/>
</dbReference>
<comment type="caution">
    <text evidence="2">Lacks conserved residue(s) required for the propagation of feature annotation.</text>
</comment>
<dbReference type="Pfam" id="PF02769">
    <property type="entry name" value="AIRS_C"/>
    <property type="match status" value="1"/>
</dbReference>
<feature type="binding site" evidence="2">
    <location>
        <position position="72"/>
    </location>
    <ligand>
        <name>Mg(2+)</name>
        <dbReference type="ChEBI" id="CHEBI:18420"/>
        <label>4</label>
    </ligand>
</feature>
<proteinExistence type="inferred from homology"/>
<feature type="binding site" evidence="2">
    <location>
        <position position="117"/>
    </location>
    <ligand>
        <name>Mg(2+)</name>
        <dbReference type="ChEBI" id="CHEBI:18420"/>
        <label>1</label>
    </ligand>
</feature>
<organism evidence="5 6">
    <name type="scientific">Croceicoccus pelagius</name>
    <dbReference type="NCBI Taxonomy" id="1703341"/>
    <lineage>
        <taxon>Bacteria</taxon>
        <taxon>Pseudomonadati</taxon>
        <taxon>Pseudomonadota</taxon>
        <taxon>Alphaproteobacteria</taxon>
        <taxon>Sphingomonadales</taxon>
        <taxon>Erythrobacteraceae</taxon>
        <taxon>Croceicoccus</taxon>
    </lineage>
</organism>
<accession>A0A916YKU7</accession>
<dbReference type="CDD" id="cd02194">
    <property type="entry name" value="ThiL"/>
    <property type="match status" value="1"/>
</dbReference>
<dbReference type="PIRSF" id="PIRSF005303">
    <property type="entry name" value="Thiam_monoph_kin"/>
    <property type="match status" value="1"/>
</dbReference>
<dbReference type="EC" id="2.7.4.16" evidence="2"/>
<evidence type="ECO:0000259" key="4">
    <source>
        <dbReference type="Pfam" id="PF02769"/>
    </source>
</evidence>
<keyword evidence="2 5" id="KW-0418">Kinase</keyword>
<sequence>MRESGEERFIAALRAIATSPGARGLADDAAELRLTNTTLVVTHDMMVEGVHWLPEQDAADVAYKLVAVNLSDLAAKGAMPQALLLGYMLGDADWDARFAQGLADAVEAFGVPLLGGDTVSTPAGSARSVGLTAIGRPAVVPAPSRTDARPGQALWVTGELGGALAGFEAMQAGSADAALTRPFRRPDPRIEEGLAIAPMAGATMDVSDGLLLDAARMAEASGTTIAIDSAAVPVCAALADRRIDAMTWGDDYELLFTLPESKEPSFAATRIGTVLPRGDHRLLLDGEPPATQTRLGYRHG</sequence>
<feature type="binding site" evidence="2">
    <location>
        <position position="28"/>
    </location>
    <ligand>
        <name>Mg(2+)</name>
        <dbReference type="ChEBI" id="CHEBI:18420"/>
        <label>3</label>
    </ligand>
</feature>
<feature type="binding site" evidence="2">
    <location>
        <position position="207"/>
    </location>
    <ligand>
        <name>ATP</name>
        <dbReference type="ChEBI" id="CHEBI:30616"/>
    </ligand>
</feature>
<dbReference type="GO" id="GO:0009228">
    <property type="term" value="P:thiamine biosynthetic process"/>
    <property type="evidence" value="ECO:0007669"/>
    <property type="project" value="UniProtKB-KW"/>
</dbReference>
<dbReference type="PANTHER" id="PTHR30270:SF0">
    <property type="entry name" value="THIAMINE-MONOPHOSPHATE KINASE"/>
    <property type="match status" value="1"/>
</dbReference>
<dbReference type="InterPro" id="IPR036676">
    <property type="entry name" value="PurM-like_C_sf"/>
</dbReference>
<feature type="domain" description="PurM-like N-terminal" evidence="3">
    <location>
        <begin position="27"/>
        <end position="136"/>
    </location>
</feature>
<evidence type="ECO:0000313" key="5">
    <source>
        <dbReference type="EMBL" id="GGD49395.1"/>
    </source>
</evidence>
<dbReference type="AlphaFoldDB" id="A0A916YKU7"/>
<feature type="binding site" evidence="2">
    <location>
        <begin position="116"/>
        <end position="117"/>
    </location>
    <ligand>
        <name>ATP</name>
        <dbReference type="ChEBI" id="CHEBI:30616"/>
    </ligand>
</feature>
<dbReference type="SUPFAM" id="SSF55326">
    <property type="entry name" value="PurM N-terminal domain-like"/>
    <property type="match status" value="1"/>
</dbReference>